<organism evidence="2 3">
    <name type="scientific">Pleurodeles waltl</name>
    <name type="common">Iberian ribbed newt</name>
    <dbReference type="NCBI Taxonomy" id="8319"/>
    <lineage>
        <taxon>Eukaryota</taxon>
        <taxon>Metazoa</taxon>
        <taxon>Chordata</taxon>
        <taxon>Craniata</taxon>
        <taxon>Vertebrata</taxon>
        <taxon>Euteleostomi</taxon>
        <taxon>Amphibia</taxon>
        <taxon>Batrachia</taxon>
        <taxon>Caudata</taxon>
        <taxon>Salamandroidea</taxon>
        <taxon>Salamandridae</taxon>
        <taxon>Pleurodelinae</taxon>
        <taxon>Pleurodeles</taxon>
    </lineage>
</organism>
<dbReference type="EMBL" id="JANPWB010000005">
    <property type="protein sequence ID" value="KAJ1187957.1"/>
    <property type="molecule type" value="Genomic_DNA"/>
</dbReference>
<evidence type="ECO:0000313" key="3">
    <source>
        <dbReference type="Proteomes" id="UP001066276"/>
    </source>
</evidence>
<feature type="region of interest" description="Disordered" evidence="1">
    <location>
        <begin position="135"/>
        <end position="185"/>
    </location>
</feature>
<reference evidence="2" key="1">
    <citation type="journal article" date="2022" name="bioRxiv">
        <title>Sequencing and chromosome-scale assembly of the giantPleurodeles waltlgenome.</title>
        <authorList>
            <person name="Brown T."/>
            <person name="Elewa A."/>
            <person name="Iarovenko S."/>
            <person name="Subramanian E."/>
            <person name="Araus A.J."/>
            <person name="Petzold A."/>
            <person name="Susuki M."/>
            <person name="Suzuki K.-i.T."/>
            <person name="Hayashi T."/>
            <person name="Toyoda A."/>
            <person name="Oliveira C."/>
            <person name="Osipova E."/>
            <person name="Leigh N.D."/>
            <person name="Simon A."/>
            <person name="Yun M.H."/>
        </authorList>
    </citation>
    <scope>NUCLEOTIDE SEQUENCE</scope>
    <source>
        <strain evidence="2">20211129_DDA</strain>
        <tissue evidence="2">Liver</tissue>
    </source>
</reference>
<evidence type="ECO:0000256" key="1">
    <source>
        <dbReference type="SAM" id="MobiDB-lite"/>
    </source>
</evidence>
<comment type="caution">
    <text evidence="2">The sequence shown here is derived from an EMBL/GenBank/DDBJ whole genome shotgun (WGS) entry which is preliminary data.</text>
</comment>
<sequence length="185" mass="19438">MGESVLQSSELSQRADLQILPRTQRLKKHEFSPGSRRAAVEPSSTTREGTAGAVRGPCGSRSPQYNAIPGGRSSSNGAGSLADLARRQRCEVRGEPEWGPQRRGTVLASGSSFLSPPTLLHQTAGAAALRTALTRRAGHPRGRSGAAGESVRLNRTPGVAPLRGPAAQRSKTRQENAGAAAMQLR</sequence>
<feature type="compositionally biased region" description="Polar residues" evidence="1">
    <location>
        <begin position="1"/>
        <end position="12"/>
    </location>
</feature>
<protein>
    <submittedName>
        <fullName evidence="2">Uncharacterized protein</fullName>
    </submittedName>
</protein>
<name>A0AAV7UFW6_PLEWA</name>
<dbReference type="AlphaFoldDB" id="A0AAV7UFW6"/>
<proteinExistence type="predicted"/>
<accession>A0AAV7UFW6</accession>
<dbReference type="Proteomes" id="UP001066276">
    <property type="component" value="Chromosome 3_1"/>
</dbReference>
<evidence type="ECO:0000313" key="2">
    <source>
        <dbReference type="EMBL" id="KAJ1187957.1"/>
    </source>
</evidence>
<keyword evidence="3" id="KW-1185">Reference proteome</keyword>
<gene>
    <name evidence="2" type="ORF">NDU88_004722</name>
</gene>
<feature type="region of interest" description="Disordered" evidence="1">
    <location>
        <begin position="1"/>
        <end position="84"/>
    </location>
</feature>